<organism evidence="2 3">
    <name type="scientific">Chryseobacterium lathyri</name>
    <dbReference type="NCBI Taxonomy" id="395933"/>
    <lineage>
        <taxon>Bacteria</taxon>
        <taxon>Pseudomonadati</taxon>
        <taxon>Bacteroidota</taxon>
        <taxon>Flavobacteriia</taxon>
        <taxon>Flavobacteriales</taxon>
        <taxon>Weeksellaceae</taxon>
        <taxon>Chryseobacterium group</taxon>
        <taxon>Chryseobacterium</taxon>
    </lineage>
</organism>
<evidence type="ECO:0000313" key="2">
    <source>
        <dbReference type="EMBL" id="GEN70790.1"/>
    </source>
</evidence>
<keyword evidence="1" id="KW-0812">Transmembrane</keyword>
<gene>
    <name evidence="2" type="ORF">CLA01_08620</name>
</gene>
<dbReference type="AlphaFoldDB" id="A0A511Y6G7"/>
<sequence>MLGITLLVFKDAVGEVIFLVPLIFLIAVSMFFYTRLKLVISDKGICFTGGLRKHVISWNDIIKVDMVRLGKYKTPKVIIHYSDRKLELDKGFYLKVKFSKILLLLETKITPELFTEQYQDIRRNIK</sequence>
<dbReference type="Proteomes" id="UP000321150">
    <property type="component" value="Unassembled WGS sequence"/>
</dbReference>
<keyword evidence="1" id="KW-0472">Membrane</keyword>
<evidence type="ECO:0000313" key="3">
    <source>
        <dbReference type="Proteomes" id="UP000321150"/>
    </source>
</evidence>
<evidence type="ECO:0000256" key="1">
    <source>
        <dbReference type="SAM" id="Phobius"/>
    </source>
</evidence>
<dbReference type="EMBL" id="BJYI01000003">
    <property type="protein sequence ID" value="GEN70790.1"/>
    <property type="molecule type" value="Genomic_DNA"/>
</dbReference>
<reference evidence="2 3" key="1">
    <citation type="submission" date="2019-07" db="EMBL/GenBank/DDBJ databases">
        <title>Whole genome shotgun sequence of Chryseobacterium lathyri NBRC 105250.</title>
        <authorList>
            <person name="Hosoyama A."/>
            <person name="Uohara A."/>
            <person name="Ohji S."/>
            <person name="Ichikawa N."/>
        </authorList>
    </citation>
    <scope>NUCLEOTIDE SEQUENCE [LARGE SCALE GENOMIC DNA]</scope>
    <source>
        <strain evidence="2 3">NBRC 105250</strain>
    </source>
</reference>
<accession>A0A511Y6G7</accession>
<feature type="transmembrane region" description="Helical" evidence="1">
    <location>
        <begin position="12"/>
        <end position="33"/>
    </location>
</feature>
<keyword evidence="1" id="KW-1133">Transmembrane helix</keyword>
<protein>
    <recommendedName>
        <fullName evidence="4">PH domain-containing protein</fullName>
    </recommendedName>
</protein>
<evidence type="ECO:0008006" key="4">
    <source>
        <dbReference type="Google" id="ProtNLM"/>
    </source>
</evidence>
<proteinExistence type="predicted"/>
<comment type="caution">
    <text evidence="2">The sequence shown here is derived from an EMBL/GenBank/DDBJ whole genome shotgun (WGS) entry which is preliminary data.</text>
</comment>
<name>A0A511Y6G7_9FLAO</name>